<reference evidence="2" key="1">
    <citation type="submission" date="2022-04" db="EMBL/GenBank/DDBJ databases">
        <title>Desulfatitalea alkaliphila sp. nov., a novel anaerobic sulfate-reducing bacterium isolated from terrestrial mud volcano, Taman Peninsula, Russia.</title>
        <authorList>
            <person name="Khomyakova M.A."/>
            <person name="Merkel A.Y."/>
            <person name="Slobodkin A.I."/>
        </authorList>
    </citation>
    <scope>NUCLEOTIDE SEQUENCE</scope>
    <source>
        <strain evidence="2">M08but</strain>
    </source>
</reference>
<evidence type="ECO:0000313" key="3">
    <source>
        <dbReference type="Proteomes" id="UP001165427"/>
    </source>
</evidence>
<dbReference type="AlphaFoldDB" id="A0AA41R4Y9"/>
<accession>A0AA41R4Y9</accession>
<dbReference type="Proteomes" id="UP001165427">
    <property type="component" value="Unassembled WGS sequence"/>
</dbReference>
<organism evidence="2 3">
    <name type="scientific">Desulfatitalea alkaliphila</name>
    <dbReference type="NCBI Taxonomy" id="2929485"/>
    <lineage>
        <taxon>Bacteria</taxon>
        <taxon>Pseudomonadati</taxon>
        <taxon>Thermodesulfobacteriota</taxon>
        <taxon>Desulfobacteria</taxon>
        <taxon>Desulfobacterales</taxon>
        <taxon>Desulfosarcinaceae</taxon>
        <taxon>Desulfatitalea</taxon>
    </lineage>
</organism>
<dbReference type="RefSeq" id="WP_246911149.1">
    <property type="nucleotide sequence ID" value="NZ_JALJRB010000018.1"/>
</dbReference>
<keyword evidence="1" id="KW-0732">Signal</keyword>
<proteinExistence type="predicted"/>
<dbReference type="Pfam" id="PF13557">
    <property type="entry name" value="Phenol_MetA_deg"/>
    <property type="match status" value="1"/>
</dbReference>
<comment type="caution">
    <text evidence="2">The sequence shown here is derived from an EMBL/GenBank/DDBJ whole genome shotgun (WGS) entry which is preliminary data.</text>
</comment>
<feature type="chain" id="PRO_5041262502" evidence="1">
    <location>
        <begin position="26"/>
        <end position="382"/>
    </location>
</feature>
<dbReference type="InterPro" id="IPR011250">
    <property type="entry name" value="OMP/PagP_B-barrel"/>
</dbReference>
<gene>
    <name evidence="2" type="ORF">MRX98_14780</name>
</gene>
<dbReference type="InterPro" id="IPR025737">
    <property type="entry name" value="FApF"/>
</dbReference>
<name>A0AA41R4Y9_9BACT</name>
<protein>
    <submittedName>
        <fullName evidence="2">Transporter</fullName>
    </submittedName>
</protein>
<keyword evidence="3" id="KW-1185">Reference proteome</keyword>
<dbReference type="SUPFAM" id="SSF56925">
    <property type="entry name" value="OMPA-like"/>
    <property type="match status" value="1"/>
</dbReference>
<dbReference type="EMBL" id="JALJRB010000018">
    <property type="protein sequence ID" value="MCJ8501846.1"/>
    <property type="molecule type" value="Genomic_DNA"/>
</dbReference>
<evidence type="ECO:0000256" key="1">
    <source>
        <dbReference type="SAM" id="SignalP"/>
    </source>
</evidence>
<evidence type="ECO:0000313" key="2">
    <source>
        <dbReference type="EMBL" id="MCJ8501846.1"/>
    </source>
</evidence>
<feature type="signal peptide" evidence="1">
    <location>
        <begin position="1"/>
        <end position="25"/>
    </location>
</feature>
<sequence length="382" mass="42671">MPKMKAIPFAIVALILTLGTLPAAAQKIDGRTGFTYQAWTSDADESASQWHLPIHLDLRANRFSMHLTAGYAYTSGDLSGDTSRSIEGFLDTQVGGAFLLPGWIGWDWMAGVDLNLPTGRTGLDERDLRMMLDPDLVNIISPGQGFNINPYLGAARSWQRWLVGIGAGYAFQGKYDYSNLTRDYDPGDLFNVAARVTYSFSDFWQLSFQGQYATTSKDKINGIDMMKKGDTWLMRAALARTAARWDITLSTQTILRGKARFVEAGGNGLSTEARNSQGQEWTIDLLGGYRPYPGTGINAGFQFLYLRPNDYETTSPLYMGRRQKYTLAVGLIQQLTDSLELDFGLKGFLMDDDPNWLHLNESREYHGWSVSAAIVHRFYGPR</sequence>